<dbReference type="PANTHER" id="PTHR11256:SF46">
    <property type="entry name" value="INDUCED MYELOID LEUKEMIA CELL DIFFERENTIATION PROTEIN MCL-1"/>
    <property type="match status" value="1"/>
</dbReference>
<dbReference type="SUPFAM" id="SSF56854">
    <property type="entry name" value="Bcl-2 inhibitors of programmed cell death"/>
    <property type="match status" value="1"/>
</dbReference>
<evidence type="ECO:0000256" key="7">
    <source>
        <dbReference type="SAM" id="MobiDB-lite"/>
    </source>
</evidence>
<protein>
    <submittedName>
        <fullName evidence="11">Induced myeloid leukemia cell differentiation protein Mcl-1b</fullName>
    </submittedName>
</protein>
<proteinExistence type="inferred from homology"/>
<evidence type="ECO:0000256" key="1">
    <source>
        <dbReference type="ARBA" id="ARBA00004123"/>
    </source>
</evidence>
<evidence type="ECO:0000256" key="2">
    <source>
        <dbReference type="ARBA" id="ARBA00004496"/>
    </source>
</evidence>
<sequence length="282" mass="30749">MILASAQRATASVINTLLPYNGVVENGLQCICRDTVSRPTTNNLKTSKDLETVKDNRSPRPTSIGRVTTSSNGFQSHFSGSAQAGGSNASTPESSLDFAPLSESLITPSRGVLEDDTRNLLNVFFRSYTGLKHPRCSQPKALASIDRVVKSLVTKHEIAYKGMIKRLNFDGMGDDMSFISAVARDIFLDGINWGRIASLLAFGAVLCSQLKSRGQERCIDQVGSLISSYLLSDQRDWFINNKQWDGFVQFFHEEDPEFGVRGALMTLAGMAGIGAGLAFLIR</sequence>
<feature type="compositionally biased region" description="Low complexity" evidence="7">
    <location>
        <begin position="79"/>
        <end position="90"/>
    </location>
</feature>
<dbReference type="PRINTS" id="PR01862">
    <property type="entry name" value="BCL2FAMILY"/>
</dbReference>
<dbReference type="InterPro" id="IPR036834">
    <property type="entry name" value="Bcl-2-like_sf"/>
</dbReference>
<dbReference type="OrthoDB" id="8932147at2759"/>
<gene>
    <name evidence="11" type="primary">mcl1b</name>
</gene>
<dbReference type="GO" id="GO:0008630">
    <property type="term" value="P:intrinsic apoptotic signaling pathway in response to DNA damage"/>
    <property type="evidence" value="ECO:0007669"/>
    <property type="project" value="TreeGrafter"/>
</dbReference>
<dbReference type="GeneID" id="105891947"/>
<dbReference type="GO" id="GO:0005634">
    <property type="term" value="C:nucleus"/>
    <property type="evidence" value="ECO:0007669"/>
    <property type="project" value="UniProtKB-SubCell"/>
</dbReference>
<feature type="region of interest" description="Disordered" evidence="7">
    <location>
        <begin position="41"/>
        <end position="95"/>
    </location>
</feature>
<dbReference type="RefSeq" id="XP_012673610.1">
    <property type="nucleotide sequence ID" value="XM_012818156.3"/>
</dbReference>
<dbReference type="PANTHER" id="PTHR11256">
    <property type="entry name" value="BCL-2 RELATED"/>
    <property type="match status" value="1"/>
</dbReference>
<dbReference type="KEGG" id="char:105891947"/>
<evidence type="ECO:0000259" key="9">
    <source>
        <dbReference type="SMART" id="SM00337"/>
    </source>
</evidence>
<evidence type="ECO:0000256" key="8">
    <source>
        <dbReference type="SAM" id="Phobius"/>
    </source>
</evidence>
<dbReference type="InterPro" id="IPR026298">
    <property type="entry name" value="Bcl-2_fam"/>
</dbReference>
<dbReference type="InterPro" id="IPR013281">
    <property type="entry name" value="Apop_reg_Mc1"/>
</dbReference>
<dbReference type="PRINTS" id="PR01866">
    <property type="entry name" value="APOPREGMCL1"/>
</dbReference>
<organism evidence="10 11">
    <name type="scientific">Clupea harengus</name>
    <name type="common">Atlantic herring</name>
    <dbReference type="NCBI Taxonomy" id="7950"/>
    <lineage>
        <taxon>Eukaryota</taxon>
        <taxon>Metazoa</taxon>
        <taxon>Chordata</taxon>
        <taxon>Craniata</taxon>
        <taxon>Vertebrata</taxon>
        <taxon>Euteleostomi</taxon>
        <taxon>Actinopterygii</taxon>
        <taxon>Neopterygii</taxon>
        <taxon>Teleostei</taxon>
        <taxon>Clupei</taxon>
        <taxon>Clupeiformes</taxon>
        <taxon>Clupeoidei</taxon>
        <taxon>Clupeidae</taxon>
        <taxon>Clupea</taxon>
    </lineage>
</organism>
<dbReference type="GO" id="GO:0008053">
    <property type="term" value="P:mitochondrial fusion"/>
    <property type="evidence" value="ECO:0007669"/>
    <property type="project" value="TreeGrafter"/>
</dbReference>
<evidence type="ECO:0000313" key="11">
    <source>
        <dbReference type="RefSeq" id="XP_012673610.1"/>
    </source>
</evidence>
<feature type="compositionally biased region" description="Basic and acidic residues" evidence="7">
    <location>
        <begin position="46"/>
        <end position="58"/>
    </location>
</feature>
<dbReference type="InterPro" id="IPR002475">
    <property type="entry name" value="Bcl2-like"/>
</dbReference>
<evidence type="ECO:0000256" key="4">
    <source>
        <dbReference type="ARBA" id="ARBA00022490"/>
    </source>
</evidence>
<evidence type="ECO:0000313" key="10">
    <source>
        <dbReference type="Proteomes" id="UP000515152"/>
    </source>
</evidence>
<keyword evidence="4" id="KW-0963">Cytoplasm</keyword>
<dbReference type="GO" id="GO:0097192">
    <property type="term" value="P:extrinsic apoptotic signaling pathway in absence of ligand"/>
    <property type="evidence" value="ECO:0007669"/>
    <property type="project" value="TreeGrafter"/>
</dbReference>
<feature type="transmembrane region" description="Helical" evidence="8">
    <location>
        <begin position="258"/>
        <end position="281"/>
    </location>
</feature>
<dbReference type="GO" id="GO:0042981">
    <property type="term" value="P:regulation of apoptotic process"/>
    <property type="evidence" value="ECO:0007669"/>
    <property type="project" value="InterPro"/>
</dbReference>
<feature type="compositionally biased region" description="Polar residues" evidence="7">
    <location>
        <begin position="59"/>
        <end position="78"/>
    </location>
</feature>
<keyword evidence="8" id="KW-0472">Membrane</keyword>
<accession>A0A6P3VK46</accession>
<dbReference type="Proteomes" id="UP000515152">
    <property type="component" value="Chromosome 11"/>
</dbReference>
<dbReference type="CTD" id="373102"/>
<dbReference type="CDD" id="cd06845">
    <property type="entry name" value="Bcl-2_like"/>
    <property type="match status" value="1"/>
</dbReference>
<feature type="domain" description="Bcl-2 Bcl-2 homology region 1-3" evidence="9">
    <location>
        <begin position="145"/>
        <end position="244"/>
    </location>
</feature>
<evidence type="ECO:0000256" key="5">
    <source>
        <dbReference type="ARBA" id="ARBA00022703"/>
    </source>
</evidence>
<dbReference type="PROSITE" id="PS50062">
    <property type="entry name" value="BCL2_FAMILY"/>
    <property type="match status" value="1"/>
</dbReference>
<dbReference type="SMART" id="SM00337">
    <property type="entry name" value="BCL"/>
    <property type="match status" value="1"/>
</dbReference>
<keyword evidence="5" id="KW-0053">Apoptosis</keyword>
<dbReference type="GO" id="GO:0015267">
    <property type="term" value="F:channel activity"/>
    <property type="evidence" value="ECO:0007669"/>
    <property type="project" value="TreeGrafter"/>
</dbReference>
<dbReference type="GO" id="GO:0001836">
    <property type="term" value="P:release of cytochrome c from mitochondria"/>
    <property type="evidence" value="ECO:0007669"/>
    <property type="project" value="TreeGrafter"/>
</dbReference>
<evidence type="ECO:0000256" key="6">
    <source>
        <dbReference type="ARBA" id="ARBA00023242"/>
    </source>
</evidence>
<keyword evidence="8" id="KW-1133">Transmembrane helix</keyword>
<dbReference type="FunFam" id="1.10.437.10:FF:000017">
    <property type="entry name" value="MCL1, BCL2 family apoptosis regulator"/>
    <property type="match status" value="1"/>
</dbReference>
<comment type="subcellular location">
    <subcellularLocation>
        <location evidence="2">Cytoplasm</location>
    </subcellularLocation>
    <subcellularLocation>
        <location evidence="1">Nucleus</location>
    </subcellularLocation>
</comment>
<dbReference type="Pfam" id="PF00452">
    <property type="entry name" value="Bcl-2"/>
    <property type="match status" value="1"/>
</dbReference>
<evidence type="ECO:0000256" key="3">
    <source>
        <dbReference type="ARBA" id="ARBA00009458"/>
    </source>
</evidence>
<keyword evidence="8" id="KW-0812">Transmembrane</keyword>
<keyword evidence="10" id="KW-1185">Reference proteome</keyword>
<keyword evidence="6" id="KW-0539">Nucleus</keyword>
<reference evidence="11" key="1">
    <citation type="submission" date="2025-08" db="UniProtKB">
        <authorList>
            <consortium name="RefSeq"/>
        </authorList>
    </citation>
    <scope>IDENTIFICATION</scope>
</reference>
<dbReference type="GO" id="GO:0005741">
    <property type="term" value="C:mitochondrial outer membrane"/>
    <property type="evidence" value="ECO:0007669"/>
    <property type="project" value="TreeGrafter"/>
</dbReference>
<comment type="similarity">
    <text evidence="3">Belongs to the Bcl-2 family.</text>
</comment>
<dbReference type="Gene3D" id="1.10.437.10">
    <property type="entry name" value="Blc2-like"/>
    <property type="match status" value="1"/>
</dbReference>
<dbReference type="GO" id="GO:0051400">
    <property type="term" value="F:BH domain binding"/>
    <property type="evidence" value="ECO:0007669"/>
    <property type="project" value="TreeGrafter"/>
</dbReference>
<name>A0A6P3VK46_CLUHA</name>
<dbReference type="AlphaFoldDB" id="A0A6P3VK46"/>
<dbReference type="InterPro" id="IPR046371">
    <property type="entry name" value="Bcl-2_BH1-3"/>
</dbReference>